<name>A0ABV7FMD1_9ALTE</name>
<evidence type="ECO:0000256" key="13">
    <source>
        <dbReference type="NCBIfam" id="TIGR03499"/>
    </source>
</evidence>
<keyword evidence="8" id="KW-0653">Protein transport</keyword>
<dbReference type="InterPro" id="IPR027417">
    <property type="entry name" value="P-loop_NTPase"/>
</dbReference>
<dbReference type="InterPro" id="IPR020006">
    <property type="entry name" value="FlhF"/>
</dbReference>
<comment type="similarity">
    <text evidence="2">Belongs to the GTP-binding SRP family.</text>
</comment>
<dbReference type="Gene3D" id="3.40.50.300">
    <property type="entry name" value="P-loop containing nucleotide triphosphate hydrolases"/>
    <property type="match status" value="1"/>
</dbReference>
<keyword evidence="6" id="KW-0547">Nucleotide-binding</keyword>
<evidence type="ECO:0000259" key="15">
    <source>
        <dbReference type="SMART" id="SM00382"/>
    </source>
</evidence>
<dbReference type="CDD" id="cd17873">
    <property type="entry name" value="FlhF"/>
    <property type="match status" value="1"/>
</dbReference>
<dbReference type="RefSeq" id="WP_376918531.1">
    <property type="nucleotide sequence ID" value="NZ_JBHRSW010000004.1"/>
</dbReference>
<dbReference type="InterPro" id="IPR003593">
    <property type="entry name" value="AAA+_ATPase"/>
</dbReference>
<dbReference type="SUPFAM" id="SSF52540">
    <property type="entry name" value="P-loop containing nucleoside triphosphate hydrolases"/>
    <property type="match status" value="1"/>
</dbReference>
<dbReference type="PANTHER" id="PTHR43134">
    <property type="entry name" value="SIGNAL RECOGNITION PARTICLE RECEPTOR SUBUNIT ALPHA"/>
    <property type="match status" value="1"/>
</dbReference>
<protein>
    <recommendedName>
        <fullName evidence="3 13">Flagellar biosynthesis protein FlhF</fullName>
    </recommendedName>
</protein>
<dbReference type="InterPro" id="IPR000897">
    <property type="entry name" value="SRP54_GTPase_dom"/>
</dbReference>
<evidence type="ECO:0000313" key="18">
    <source>
        <dbReference type="Proteomes" id="UP001595478"/>
    </source>
</evidence>
<keyword evidence="10" id="KW-0472">Membrane</keyword>
<keyword evidence="9" id="KW-0342">GTP-binding</keyword>
<comment type="function">
    <text evidence="12">Necessary for flagellar biosynthesis. May be involved in translocation of the flagellum.</text>
</comment>
<dbReference type="EMBL" id="JBHRSW010000004">
    <property type="protein sequence ID" value="MFC3120396.1"/>
    <property type="molecule type" value="Genomic_DNA"/>
</dbReference>
<dbReference type="NCBIfam" id="TIGR03499">
    <property type="entry name" value="FlhF"/>
    <property type="match status" value="1"/>
</dbReference>
<evidence type="ECO:0000256" key="9">
    <source>
        <dbReference type="ARBA" id="ARBA00023134"/>
    </source>
</evidence>
<evidence type="ECO:0000256" key="1">
    <source>
        <dbReference type="ARBA" id="ARBA00004413"/>
    </source>
</evidence>
<proteinExistence type="inferred from homology"/>
<dbReference type="InterPro" id="IPR047040">
    <property type="entry name" value="FlhF__GTPase_dom"/>
</dbReference>
<evidence type="ECO:0000256" key="4">
    <source>
        <dbReference type="ARBA" id="ARBA00022448"/>
    </source>
</evidence>
<organism evidence="17 18">
    <name type="scientific">Agaribacter flavus</name>
    <dbReference type="NCBI Taxonomy" id="1902781"/>
    <lineage>
        <taxon>Bacteria</taxon>
        <taxon>Pseudomonadati</taxon>
        <taxon>Pseudomonadota</taxon>
        <taxon>Gammaproteobacteria</taxon>
        <taxon>Alteromonadales</taxon>
        <taxon>Alteromonadaceae</taxon>
        <taxon>Agaribacter</taxon>
    </lineage>
</organism>
<keyword evidence="17" id="KW-0966">Cell projection</keyword>
<evidence type="ECO:0000256" key="11">
    <source>
        <dbReference type="ARBA" id="ARBA00023225"/>
    </source>
</evidence>
<evidence type="ECO:0000256" key="7">
    <source>
        <dbReference type="ARBA" id="ARBA00022795"/>
    </source>
</evidence>
<evidence type="ECO:0000256" key="10">
    <source>
        <dbReference type="ARBA" id="ARBA00023136"/>
    </source>
</evidence>
<evidence type="ECO:0000256" key="6">
    <source>
        <dbReference type="ARBA" id="ARBA00022741"/>
    </source>
</evidence>
<evidence type="ECO:0000256" key="12">
    <source>
        <dbReference type="ARBA" id="ARBA00025337"/>
    </source>
</evidence>
<evidence type="ECO:0000256" key="3">
    <source>
        <dbReference type="ARBA" id="ARBA00014919"/>
    </source>
</evidence>
<feature type="domain" description="AAA+ ATPase" evidence="15">
    <location>
        <begin position="300"/>
        <end position="481"/>
    </location>
</feature>
<evidence type="ECO:0000256" key="8">
    <source>
        <dbReference type="ARBA" id="ARBA00022927"/>
    </source>
</evidence>
<feature type="domain" description="SRP54-type proteins GTP-binding" evidence="16">
    <location>
        <begin position="301"/>
        <end position="494"/>
    </location>
</feature>
<gene>
    <name evidence="17" type="primary">flhF</name>
    <name evidence="17" type="ORF">ACFOHL_02070</name>
</gene>
<feature type="compositionally biased region" description="Polar residues" evidence="14">
    <location>
        <begin position="140"/>
        <end position="163"/>
    </location>
</feature>
<keyword evidence="4" id="KW-0813">Transport</keyword>
<comment type="caution">
    <text evidence="17">The sequence shown here is derived from an EMBL/GenBank/DDBJ whole genome shotgun (WGS) entry which is preliminary data.</text>
</comment>
<keyword evidence="11" id="KW-1006">Bacterial flagellum protein export</keyword>
<keyword evidence="7" id="KW-1005">Bacterial flagellum biogenesis</keyword>
<evidence type="ECO:0000256" key="5">
    <source>
        <dbReference type="ARBA" id="ARBA00022475"/>
    </source>
</evidence>
<dbReference type="Proteomes" id="UP001595478">
    <property type="component" value="Unassembled WGS sequence"/>
</dbReference>
<evidence type="ECO:0000313" key="17">
    <source>
        <dbReference type="EMBL" id="MFC3120396.1"/>
    </source>
</evidence>
<dbReference type="Gene3D" id="1.20.120.1380">
    <property type="entry name" value="Flagellar FlhF biosynthesis protein, N domain"/>
    <property type="match status" value="1"/>
</dbReference>
<evidence type="ECO:0000259" key="16">
    <source>
        <dbReference type="SMART" id="SM00962"/>
    </source>
</evidence>
<evidence type="ECO:0000256" key="2">
    <source>
        <dbReference type="ARBA" id="ARBA00008531"/>
    </source>
</evidence>
<dbReference type="SMART" id="SM00962">
    <property type="entry name" value="SRP54"/>
    <property type="match status" value="1"/>
</dbReference>
<evidence type="ECO:0000256" key="14">
    <source>
        <dbReference type="SAM" id="MobiDB-lite"/>
    </source>
</evidence>
<comment type="subcellular location">
    <subcellularLocation>
        <location evidence="1">Cell membrane</location>
        <topology evidence="1">Peripheral membrane protein</topology>
        <orientation evidence="1">Cytoplasmic side</orientation>
    </subcellularLocation>
</comment>
<feature type="region of interest" description="Disordered" evidence="14">
    <location>
        <begin position="140"/>
        <end position="206"/>
    </location>
</feature>
<sequence length="515" mass="57162">MKIRRFFGKDMREALKQVKDELGGDAVIMSNKKKSNGVELVAAVDPSAANPDPAPPLSAKPSFSEIIGNEENDSLRALLERQTSNGQTEFATSTHQSYETNNRQQTQDMQQASPKLQGAANTTEFTQNTARNVHQQAQTNFQARNIPRENTPTENIPRTTSARESLLRESLRADDSMVRSPAFSELGDDEDFGNTQAANLSPPPSVLEPEQLDSIRAELESIKNVLKFQVSELSEERKRRNNPVHHYLHEQLIGMGISEQLCQQFINFLPHQIDEKEGWKYLLNLLSNRLVVGSNDILNQAGIVALVGPTGTGKTTTLAKLAAKYAQKYGSDQVALITIDTYRIAAFEQLATYGRIIGCSVKKAQNADELNQILYQMRNKRLILIDTAGFSQRDARLIEQLNEYENGLSVDIKKYLVLPAGSQYKVLNETVKTYSHTDIRGCIFSKLDECYSLGEALSVVIENDLSLSYVTDGQRVPEDIKLADSGNLTLVAAKLYKKYGLPQQPRNPLASAGGL</sequence>
<feature type="region of interest" description="Disordered" evidence="14">
    <location>
        <begin position="84"/>
        <end position="119"/>
    </location>
</feature>
<dbReference type="Pfam" id="PF00448">
    <property type="entry name" value="SRP54"/>
    <property type="match status" value="1"/>
</dbReference>
<keyword evidence="5" id="KW-1003">Cell membrane</keyword>
<dbReference type="SMART" id="SM00382">
    <property type="entry name" value="AAA"/>
    <property type="match status" value="1"/>
</dbReference>
<feature type="compositionally biased region" description="Basic and acidic residues" evidence="14">
    <location>
        <begin position="165"/>
        <end position="177"/>
    </location>
</feature>
<dbReference type="PANTHER" id="PTHR43134:SF3">
    <property type="entry name" value="FLAGELLAR BIOSYNTHESIS PROTEIN FLHF"/>
    <property type="match status" value="1"/>
</dbReference>
<reference evidence="18" key="1">
    <citation type="journal article" date="2019" name="Int. J. Syst. Evol. Microbiol.">
        <title>The Global Catalogue of Microorganisms (GCM) 10K type strain sequencing project: providing services to taxonomists for standard genome sequencing and annotation.</title>
        <authorList>
            <consortium name="The Broad Institute Genomics Platform"/>
            <consortium name="The Broad Institute Genome Sequencing Center for Infectious Disease"/>
            <person name="Wu L."/>
            <person name="Ma J."/>
        </authorList>
    </citation>
    <scope>NUCLEOTIDE SEQUENCE [LARGE SCALE GENOMIC DNA]</scope>
    <source>
        <strain evidence="18">KCTC 52473</strain>
    </source>
</reference>
<keyword evidence="17" id="KW-0282">Flagellum</keyword>
<keyword evidence="17" id="KW-0969">Cilium</keyword>
<accession>A0ABV7FMD1</accession>
<keyword evidence="18" id="KW-1185">Reference proteome</keyword>